<keyword evidence="2" id="KW-1185">Reference proteome</keyword>
<dbReference type="eggNOG" id="COG2885">
    <property type="taxonomic scope" value="Bacteria"/>
</dbReference>
<dbReference type="Gene3D" id="3.30.1330.60">
    <property type="entry name" value="OmpA-like domain"/>
    <property type="match status" value="1"/>
</dbReference>
<evidence type="ECO:0000313" key="1">
    <source>
        <dbReference type="EMBL" id="GAL85926.1"/>
    </source>
</evidence>
<evidence type="ECO:0000313" key="2">
    <source>
        <dbReference type="Proteomes" id="UP000030185"/>
    </source>
</evidence>
<sequence>MKYLLILFVFFYPLVSQTQSLKVPEDVYGLKNPTQDQGKACTSCMQVLMQKPADVQFGFTVQDNDIYFVLTDSRWLELLFNKSQDGMAVDIVSRDLYSCKLKGNRANKHWAYDGYLMEPVYWKDFKKTALVDEKGFVFVKVGTIPDELVGKELEYNLLLISNKYVCHINTFFSVPWDRWGLLEMGLFMDTIPSKALAGAKELTSEKYQLFSKSMKVEVPFEKNKFEYAPSDIKALTDSLKLNDYEIKDIQIRAYSSVEGPEKRNIELQEKRAESIIRILQGYQTEKINKDVQASENWVEFLEDISESKFSHLKLLSKIEIKQKLEDKQLTDQLEPILKGHRKAILMINLEKKVKVGDDPEKLKASFEKAIIDKNIEEARAIQEVIFSKIRNKSLPQDYMQSIKIPETYTYGSLLFEYAIFNYQENETDLYTSIRLFEKLQLLMPGNKNIKYNLTALKIRSWVYSQGGIDPEELRVEIMALQKMGIDQTLIKRMLINYHIIRSEYQISLKNYAEKDKSVKYIQTQYSTLVANENDALNLARYFSSYSKLDWAEKVLLKYVKKVDVNEDVLFYYLNLTIVDSKKTASSEYRTIMLNAININKERFCKIFNSSPNGGITFQLLKDQYLKNMYCEGCEK</sequence>
<dbReference type="InterPro" id="IPR036737">
    <property type="entry name" value="OmpA-like_sf"/>
</dbReference>
<dbReference type="Proteomes" id="UP000030185">
    <property type="component" value="Unassembled WGS sequence"/>
</dbReference>
<name>A0A098LG27_9BACT</name>
<comment type="caution">
    <text evidence="1">The sequence shown here is derived from an EMBL/GenBank/DDBJ whole genome shotgun (WGS) entry which is preliminary data.</text>
</comment>
<organism evidence="1 2">
    <name type="scientific">Sporocytophaga myxococcoides</name>
    <dbReference type="NCBI Taxonomy" id="153721"/>
    <lineage>
        <taxon>Bacteria</taxon>
        <taxon>Pseudomonadati</taxon>
        <taxon>Bacteroidota</taxon>
        <taxon>Cytophagia</taxon>
        <taxon>Cytophagales</taxon>
        <taxon>Cytophagaceae</taxon>
        <taxon>Sporocytophaga</taxon>
    </lineage>
</organism>
<dbReference type="STRING" id="153721.MYP_3155"/>
<reference evidence="1 2" key="1">
    <citation type="submission" date="2014-09" db="EMBL/GenBank/DDBJ databases">
        <title>Sporocytophaga myxococcoides PG-01 genome sequencing.</title>
        <authorList>
            <person name="Liu L."/>
            <person name="Gao P.J."/>
            <person name="Chen G.J."/>
            <person name="Wang L.S."/>
        </authorList>
    </citation>
    <scope>NUCLEOTIDE SEQUENCE [LARGE SCALE GENOMIC DNA]</scope>
    <source>
        <strain evidence="1 2">PG-01</strain>
    </source>
</reference>
<dbReference type="RefSeq" id="WP_045465000.1">
    <property type="nucleotide sequence ID" value="NZ_BBLT01000006.1"/>
</dbReference>
<proteinExistence type="predicted"/>
<dbReference type="EMBL" id="BBLT01000006">
    <property type="protein sequence ID" value="GAL85926.1"/>
    <property type="molecule type" value="Genomic_DNA"/>
</dbReference>
<gene>
    <name evidence="1" type="ORF">MYP_3155</name>
</gene>
<protein>
    <recommendedName>
        <fullName evidence="3">OmpA-like domain-containing protein</fullName>
    </recommendedName>
</protein>
<evidence type="ECO:0008006" key="3">
    <source>
        <dbReference type="Google" id="ProtNLM"/>
    </source>
</evidence>
<accession>A0A098LG27</accession>
<dbReference type="OrthoDB" id="632640at2"/>
<dbReference type="AlphaFoldDB" id="A0A098LG27"/>